<dbReference type="SUPFAM" id="SSF53649">
    <property type="entry name" value="Alkaline phosphatase-like"/>
    <property type="match status" value="1"/>
</dbReference>
<dbReference type="Proteomes" id="UP001239462">
    <property type="component" value="Unassembled WGS sequence"/>
</dbReference>
<keyword evidence="5" id="KW-0378">Hydrolase</keyword>
<dbReference type="EMBL" id="JASZZN010000005">
    <property type="protein sequence ID" value="MDM4015455.1"/>
    <property type="molecule type" value="Genomic_DNA"/>
</dbReference>
<proteinExistence type="inferred from homology"/>
<evidence type="ECO:0000259" key="7">
    <source>
        <dbReference type="Pfam" id="PF00884"/>
    </source>
</evidence>
<keyword evidence="3" id="KW-0479">Metal-binding</keyword>
<comment type="caution">
    <text evidence="8">The sequence shown here is derived from an EMBL/GenBank/DDBJ whole genome shotgun (WGS) entry which is preliminary data.</text>
</comment>
<dbReference type="InterPro" id="IPR017850">
    <property type="entry name" value="Alkaline_phosphatase_core_sf"/>
</dbReference>
<dbReference type="PANTHER" id="PTHR45953">
    <property type="entry name" value="IDURONATE 2-SULFATASE"/>
    <property type="match status" value="1"/>
</dbReference>
<evidence type="ECO:0000313" key="9">
    <source>
        <dbReference type="Proteomes" id="UP001239462"/>
    </source>
</evidence>
<evidence type="ECO:0000256" key="3">
    <source>
        <dbReference type="ARBA" id="ARBA00022723"/>
    </source>
</evidence>
<comment type="similarity">
    <text evidence="2">Belongs to the sulfatase family.</text>
</comment>
<evidence type="ECO:0000256" key="4">
    <source>
        <dbReference type="ARBA" id="ARBA00022729"/>
    </source>
</evidence>
<gene>
    <name evidence="8" type="ORF">QTN89_08455</name>
</gene>
<comment type="cofactor">
    <cofactor evidence="1">
        <name>Ca(2+)</name>
        <dbReference type="ChEBI" id="CHEBI:29108"/>
    </cofactor>
</comment>
<keyword evidence="4" id="KW-0732">Signal</keyword>
<feature type="domain" description="Sulfatase N-terminal" evidence="7">
    <location>
        <begin position="181"/>
        <end position="376"/>
    </location>
</feature>
<reference evidence="8 9" key="1">
    <citation type="submission" date="2023-06" db="EMBL/GenBank/DDBJ databases">
        <title>Roseiconus lacunae JC819 isolated from Gulf of Mannar region, Tamil Nadu.</title>
        <authorList>
            <person name="Pk S."/>
            <person name="Ch S."/>
            <person name="Ch V.R."/>
        </authorList>
    </citation>
    <scope>NUCLEOTIDE SEQUENCE [LARGE SCALE GENOMIC DNA]</scope>
    <source>
        <strain evidence="8 9">JC819</strain>
    </source>
</reference>
<evidence type="ECO:0000256" key="5">
    <source>
        <dbReference type="ARBA" id="ARBA00022801"/>
    </source>
</evidence>
<keyword evidence="6" id="KW-0106">Calcium</keyword>
<evidence type="ECO:0000256" key="2">
    <source>
        <dbReference type="ARBA" id="ARBA00008779"/>
    </source>
</evidence>
<protein>
    <submittedName>
        <fullName evidence="8">Sulfatase</fullName>
    </submittedName>
</protein>
<dbReference type="PANTHER" id="PTHR45953:SF1">
    <property type="entry name" value="IDURONATE 2-SULFATASE"/>
    <property type="match status" value="1"/>
</dbReference>
<dbReference type="Gene3D" id="3.40.720.10">
    <property type="entry name" value="Alkaline Phosphatase, subunit A"/>
    <property type="match status" value="1"/>
</dbReference>
<dbReference type="InterPro" id="IPR035874">
    <property type="entry name" value="IDS"/>
</dbReference>
<sequence>MLSRSSLFCLATAVFQVIVFPSSDAIGKPPKPIRNVILIVSDDLKASVLGCYGDQVCRTPHLDHLASRGTVFERAYCQGTWCAPSRTSFMHSRYRDSENITLGEQLRQHQASSIRVGKIFHMRVPGDIIAGTDGPDIAACWTRRYNAPGPEAHTPGEYACLNLNIVTDDLFGRQSTRMPHRMFVSVKTTTDGTEQADYKATTKAIEILQEDHRAPFFLAVGLVRPHYPMVAPNDYFHPYGIERIEMPGNWHDDTSDIPKIGLAGTHNDRNPIGDYPDNQKRMWSAYYASVSFMDHQVGRLLTALEQSRYATDTAVIFTSDHGYHLGEHGLWQKSNLHEEVVRVPLIASVPGVPAGRSDSLVELVDLYPTVCDLMNVPVPDAAQGTSLLPVIEDQDHELRPDALSLHKGASLRTPRWHYIRYQDGSEELYQMDADPSELTNLADDESMTKVLADLRERLDERLENDAHLIDRNTQR</sequence>
<feature type="domain" description="Sulfatase N-terminal" evidence="7">
    <location>
        <begin position="34"/>
        <end position="109"/>
    </location>
</feature>
<evidence type="ECO:0000313" key="8">
    <source>
        <dbReference type="EMBL" id="MDM4015455.1"/>
    </source>
</evidence>
<dbReference type="Pfam" id="PF00884">
    <property type="entry name" value="Sulfatase"/>
    <property type="match status" value="2"/>
</dbReference>
<dbReference type="RefSeq" id="WP_289162947.1">
    <property type="nucleotide sequence ID" value="NZ_JASZZN010000005.1"/>
</dbReference>
<evidence type="ECO:0000256" key="6">
    <source>
        <dbReference type="ARBA" id="ARBA00022837"/>
    </source>
</evidence>
<evidence type="ECO:0000256" key="1">
    <source>
        <dbReference type="ARBA" id="ARBA00001913"/>
    </source>
</evidence>
<name>A0ABT7PG36_9BACT</name>
<dbReference type="InterPro" id="IPR000917">
    <property type="entry name" value="Sulfatase_N"/>
</dbReference>
<organism evidence="8 9">
    <name type="scientific">Roseiconus lacunae</name>
    <dbReference type="NCBI Taxonomy" id="2605694"/>
    <lineage>
        <taxon>Bacteria</taxon>
        <taxon>Pseudomonadati</taxon>
        <taxon>Planctomycetota</taxon>
        <taxon>Planctomycetia</taxon>
        <taxon>Pirellulales</taxon>
        <taxon>Pirellulaceae</taxon>
        <taxon>Roseiconus</taxon>
    </lineage>
</organism>
<accession>A0ABT7PG36</accession>
<dbReference type="CDD" id="cd16030">
    <property type="entry name" value="iduronate-2-sulfatase"/>
    <property type="match status" value="1"/>
</dbReference>
<keyword evidence="9" id="KW-1185">Reference proteome</keyword>